<dbReference type="AlphaFoldDB" id="A0A1D7QWA2"/>
<name>A0A1D7QWA2_9BACI</name>
<organism evidence="2 3">
    <name type="scientific">Salisediminibacterium beveridgei</name>
    <dbReference type="NCBI Taxonomy" id="632773"/>
    <lineage>
        <taxon>Bacteria</taxon>
        <taxon>Bacillati</taxon>
        <taxon>Bacillota</taxon>
        <taxon>Bacilli</taxon>
        <taxon>Bacillales</taxon>
        <taxon>Bacillaceae</taxon>
        <taxon>Salisediminibacterium</taxon>
    </lineage>
</organism>
<proteinExistence type="predicted"/>
<dbReference type="KEGG" id="bbev:BBEV_1932"/>
<dbReference type="PATRIC" id="fig|632773.3.peg.2022"/>
<accession>A0A1D7QWA2</accession>
<evidence type="ECO:0000313" key="3">
    <source>
        <dbReference type="Proteomes" id="UP000094463"/>
    </source>
</evidence>
<dbReference type="RefSeq" id="WP_069365291.1">
    <property type="nucleotide sequence ID" value="NZ_CP012502.1"/>
</dbReference>
<gene>
    <name evidence="2" type="ORF">BBEV_1932</name>
</gene>
<evidence type="ECO:0000256" key="1">
    <source>
        <dbReference type="ARBA" id="ARBA00022490"/>
    </source>
</evidence>
<dbReference type="Proteomes" id="UP000094463">
    <property type="component" value="Chromosome"/>
</dbReference>
<keyword evidence="1" id="KW-0963">Cytoplasm</keyword>
<evidence type="ECO:0000313" key="2">
    <source>
        <dbReference type="EMBL" id="AOM83293.1"/>
    </source>
</evidence>
<dbReference type="EMBL" id="CP012502">
    <property type="protein sequence ID" value="AOM83293.1"/>
    <property type="molecule type" value="Genomic_DNA"/>
</dbReference>
<protein>
    <submittedName>
        <fullName evidence="2">Uncharacterized protein</fullName>
    </submittedName>
</protein>
<sequence length="99" mass="11909">MVDEKEEFEPEKRLGLVVWLHSLKPLKQLKRHGHIHYVSRRMKYVYLYCDIDRVEEVTKRLLSINAVKSVEQSMRPFIKTEYQSKAPKEAKKEEYKMGI</sequence>
<dbReference type="InterPro" id="IPR016979">
    <property type="entry name" value="DUF2129"/>
</dbReference>
<keyword evidence="3" id="KW-1185">Reference proteome</keyword>
<dbReference type="STRING" id="632773.BBEV_1932"/>
<dbReference type="PIRSF" id="PIRSF031653">
    <property type="entry name" value="UCP031653"/>
    <property type="match status" value="1"/>
</dbReference>
<reference evidence="2 3" key="1">
    <citation type="submission" date="2015-08" db="EMBL/GenBank/DDBJ databases">
        <title>The complete genome sequence of Bacillus beveridgei MLTeJB.</title>
        <authorList>
            <person name="Hanson T.E."/>
            <person name="Mesa C."/>
            <person name="Basesman S.M."/>
            <person name="Oremland R.S."/>
        </authorList>
    </citation>
    <scope>NUCLEOTIDE SEQUENCE [LARGE SCALE GENOMIC DNA]</scope>
    <source>
        <strain evidence="2 3">MLTeJB</strain>
    </source>
</reference>
<dbReference type="Pfam" id="PF09902">
    <property type="entry name" value="DUF2129"/>
    <property type="match status" value="1"/>
</dbReference>